<accession>A0A7C3VHV4</accession>
<protein>
    <submittedName>
        <fullName evidence="4">Uncharacterized protein</fullName>
    </submittedName>
</protein>
<dbReference type="EMBL" id="DSPX01000133">
    <property type="protein sequence ID" value="HGG01633.1"/>
    <property type="molecule type" value="Genomic_DNA"/>
</dbReference>
<keyword evidence="3" id="KW-0812">Transmembrane</keyword>
<evidence type="ECO:0000256" key="3">
    <source>
        <dbReference type="SAM" id="Phobius"/>
    </source>
</evidence>
<feature type="region of interest" description="Disordered" evidence="2">
    <location>
        <begin position="1"/>
        <end position="20"/>
    </location>
</feature>
<reference evidence="4" key="1">
    <citation type="journal article" date="2020" name="mSystems">
        <title>Genome- and Community-Level Interaction Insights into Carbon Utilization and Element Cycling Functions of Hydrothermarchaeota in Hydrothermal Sediment.</title>
        <authorList>
            <person name="Zhou Z."/>
            <person name="Liu Y."/>
            <person name="Xu W."/>
            <person name="Pan J."/>
            <person name="Luo Z.H."/>
            <person name="Li M."/>
        </authorList>
    </citation>
    <scope>NUCLEOTIDE SEQUENCE [LARGE SCALE GENOMIC DNA]</scope>
    <source>
        <strain evidence="4">SpSt-374</strain>
    </source>
</reference>
<feature type="transmembrane region" description="Helical" evidence="3">
    <location>
        <begin position="153"/>
        <end position="176"/>
    </location>
</feature>
<keyword evidence="3" id="KW-0472">Membrane</keyword>
<feature type="coiled-coil region" evidence="1">
    <location>
        <begin position="28"/>
        <end position="69"/>
    </location>
</feature>
<dbReference type="AlphaFoldDB" id="A0A7C3VHV4"/>
<sequence>MMRNAPTAGNTVPPTGQTYSPSIPISVYREVVAELQSAKATLETLQQQNQQLAQQNQQLRQEMENAIKGAVRMQQILDSFADAETDNYPNTPMDFAATGRGNPATVPFASPFTMAQPNSPQRSEPLFAEEEAPRYRRPVAALSRSSDIEGIRLVLTVLLIVAVAFGVGSFLVAPLFQRLQNNTNQ</sequence>
<evidence type="ECO:0000256" key="2">
    <source>
        <dbReference type="SAM" id="MobiDB-lite"/>
    </source>
</evidence>
<evidence type="ECO:0000313" key="4">
    <source>
        <dbReference type="EMBL" id="HGG01633.1"/>
    </source>
</evidence>
<proteinExistence type="predicted"/>
<evidence type="ECO:0000256" key="1">
    <source>
        <dbReference type="SAM" id="Coils"/>
    </source>
</evidence>
<organism evidence="4">
    <name type="scientific">Planktothricoides sp. SpSt-374</name>
    <dbReference type="NCBI Taxonomy" id="2282167"/>
    <lineage>
        <taxon>Bacteria</taxon>
        <taxon>Bacillati</taxon>
        <taxon>Cyanobacteriota</taxon>
        <taxon>Cyanophyceae</taxon>
        <taxon>Oscillatoriophycideae</taxon>
        <taxon>Oscillatoriales</taxon>
        <taxon>Oscillatoriaceae</taxon>
        <taxon>Planktothricoides</taxon>
    </lineage>
</organism>
<keyword evidence="1" id="KW-0175">Coiled coil</keyword>
<keyword evidence="3" id="KW-1133">Transmembrane helix</keyword>
<comment type="caution">
    <text evidence="4">The sequence shown here is derived from an EMBL/GenBank/DDBJ whole genome shotgun (WGS) entry which is preliminary data.</text>
</comment>
<feature type="compositionally biased region" description="Polar residues" evidence="2">
    <location>
        <begin position="7"/>
        <end position="20"/>
    </location>
</feature>
<name>A0A7C3VHV4_9CYAN</name>
<gene>
    <name evidence="4" type="ORF">ENR15_13535</name>
</gene>